<evidence type="ECO:0000256" key="1">
    <source>
        <dbReference type="SAM" id="MobiDB-lite"/>
    </source>
</evidence>
<sequence length="144" mass="16905">MNPSTEPNSDSKKSTRSPEHGNGQNFNKKPHLHSNEQRQDPQQHRLPSSANQYEDDNLVDEIKSALLTNRDFRSDCRANRGRKYRNRIFDLLKVPEFKKRLEKPPNYKIQNLNNRPTKNPKIGKKEAKRAEKKLVKEMKKLSTK</sequence>
<dbReference type="Proteomes" id="UP000492821">
    <property type="component" value="Unassembled WGS sequence"/>
</dbReference>
<reference evidence="3" key="2">
    <citation type="submission" date="2020-10" db="UniProtKB">
        <authorList>
            <consortium name="WormBaseParasite"/>
        </authorList>
    </citation>
    <scope>IDENTIFICATION</scope>
</reference>
<feature type="compositionally biased region" description="Polar residues" evidence="1">
    <location>
        <begin position="108"/>
        <end position="117"/>
    </location>
</feature>
<feature type="compositionally biased region" description="Basic and acidic residues" evidence="1">
    <location>
        <begin position="9"/>
        <end position="19"/>
    </location>
</feature>
<feature type="compositionally biased region" description="Basic and acidic residues" evidence="1">
    <location>
        <begin position="33"/>
        <end position="43"/>
    </location>
</feature>
<evidence type="ECO:0000313" key="3">
    <source>
        <dbReference type="WBParaSite" id="Pan_g12724.t1"/>
    </source>
</evidence>
<keyword evidence="2" id="KW-1185">Reference proteome</keyword>
<name>A0A7E4UUY4_PANRE</name>
<dbReference type="AlphaFoldDB" id="A0A7E4UUY4"/>
<feature type="compositionally biased region" description="Basic and acidic residues" evidence="1">
    <location>
        <begin position="123"/>
        <end position="144"/>
    </location>
</feature>
<protein>
    <submittedName>
        <fullName evidence="3">Uncharacterized protein</fullName>
    </submittedName>
</protein>
<feature type="region of interest" description="Disordered" evidence="1">
    <location>
        <begin position="1"/>
        <end position="57"/>
    </location>
</feature>
<dbReference type="WBParaSite" id="Pan_g12724.t1">
    <property type="protein sequence ID" value="Pan_g12724.t1"/>
    <property type="gene ID" value="Pan_g12724"/>
</dbReference>
<proteinExistence type="predicted"/>
<evidence type="ECO:0000313" key="2">
    <source>
        <dbReference type="Proteomes" id="UP000492821"/>
    </source>
</evidence>
<organism evidence="2 3">
    <name type="scientific">Panagrellus redivivus</name>
    <name type="common">Microworm</name>
    <dbReference type="NCBI Taxonomy" id="6233"/>
    <lineage>
        <taxon>Eukaryota</taxon>
        <taxon>Metazoa</taxon>
        <taxon>Ecdysozoa</taxon>
        <taxon>Nematoda</taxon>
        <taxon>Chromadorea</taxon>
        <taxon>Rhabditida</taxon>
        <taxon>Tylenchina</taxon>
        <taxon>Panagrolaimomorpha</taxon>
        <taxon>Panagrolaimoidea</taxon>
        <taxon>Panagrolaimidae</taxon>
        <taxon>Panagrellus</taxon>
    </lineage>
</organism>
<reference evidence="2" key="1">
    <citation type="journal article" date="2013" name="Genetics">
        <title>The draft genome and transcriptome of Panagrellus redivivus are shaped by the harsh demands of a free-living lifestyle.</title>
        <authorList>
            <person name="Srinivasan J."/>
            <person name="Dillman A.R."/>
            <person name="Macchietto M.G."/>
            <person name="Heikkinen L."/>
            <person name="Lakso M."/>
            <person name="Fracchia K.M."/>
            <person name="Antoshechkin I."/>
            <person name="Mortazavi A."/>
            <person name="Wong G."/>
            <person name="Sternberg P.W."/>
        </authorList>
    </citation>
    <scope>NUCLEOTIDE SEQUENCE [LARGE SCALE GENOMIC DNA]</scope>
    <source>
        <strain evidence="2">MT8872</strain>
    </source>
</reference>
<feature type="region of interest" description="Disordered" evidence="1">
    <location>
        <begin position="107"/>
        <end position="144"/>
    </location>
</feature>
<accession>A0A7E4UUY4</accession>